<dbReference type="AlphaFoldDB" id="A0A7M2X191"/>
<dbReference type="PROSITE" id="PS50280">
    <property type="entry name" value="SET"/>
    <property type="match status" value="1"/>
</dbReference>
<dbReference type="GO" id="GO:0062122">
    <property type="term" value="F:histone H3K37 methyltransferase activity"/>
    <property type="evidence" value="ECO:0007669"/>
    <property type="project" value="InterPro"/>
</dbReference>
<dbReference type="PANTHER" id="PTHR12197:SF251">
    <property type="entry name" value="EG:BACR7C10.4 PROTEIN"/>
    <property type="match status" value="1"/>
</dbReference>
<dbReference type="SUPFAM" id="SSF82199">
    <property type="entry name" value="SET domain"/>
    <property type="match status" value="1"/>
</dbReference>
<dbReference type="RefSeq" id="WP_206294727.1">
    <property type="nucleotide sequence ID" value="NZ_CP063458.1"/>
</dbReference>
<dbReference type="Pfam" id="PF00856">
    <property type="entry name" value="SET"/>
    <property type="match status" value="1"/>
</dbReference>
<dbReference type="InterPro" id="IPR046341">
    <property type="entry name" value="SET_dom_sf"/>
</dbReference>
<evidence type="ECO:0000313" key="2">
    <source>
        <dbReference type="EMBL" id="QOV91445.1"/>
    </source>
</evidence>
<dbReference type="PIRSF" id="PIRSF022536">
    <property type="entry name" value="A612L_SET"/>
    <property type="match status" value="1"/>
</dbReference>
<dbReference type="InterPro" id="IPR001214">
    <property type="entry name" value="SET_dom"/>
</dbReference>
<accession>A0A7M2X191</accession>
<feature type="domain" description="SET" evidence="1">
    <location>
        <begin position="8"/>
        <end position="126"/>
    </location>
</feature>
<evidence type="ECO:0000313" key="3">
    <source>
        <dbReference type="Proteomes" id="UP000593765"/>
    </source>
</evidence>
<dbReference type="EMBL" id="CP063458">
    <property type="protein sequence ID" value="QOV91445.1"/>
    <property type="molecule type" value="Genomic_DNA"/>
</dbReference>
<keyword evidence="3" id="KW-1185">Reference proteome</keyword>
<dbReference type="Proteomes" id="UP000593765">
    <property type="component" value="Chromosome"/>
</dbReference>
<evidence type="ECO:0000259" key="1">
    <source>
        <dbReference type="PROSITE" id="PS50280"/>
    </source>
</evidence>
<proteinExistence type="predicted"/>
<dbReference type="InterPro" id="IPR009207">
    <property type="entry name" value="SET7_MeTrfase"/>
</dbReference>
<protein>
    <submittedName>
        <fullName evidence="2">SET domain-containing protein-lysine N-methyltransferase</fullName>
    </submittedName>
</protein>
<sequence>MHLCRQTDLIEVRRADNRGKGGRGVFALKPIAEGTLIERVPVLLIPKQQVFGDNEISRRATFISWYVFEWEGMTKRDYVALALGYASIYNHAHDPNARVERHSPDILEIYARRDIAEGDEIFISYLGESKEGKSVGFDVH</sequence>
<name>A0A7M2X191_9BACT</name>
<dbReference type="InterPro" id="IPR050869">
    <property type="entry name" value="H3K4_H4K5_MeTrfase"/>
</dbReference>
<reference evidence="2 3" key="1">
    <citation type="submission" date="2020-10" db="EMBL/GenBank/DDBJ databases">
        <title>Wide distribution of Phycisphaera-like planctomycetes from WD2101 soil group in peatlands and genome analysis of the first cultivated representative.</title>
        <authorList>
            <person name="Dedysh S.N."/>
            <person name="Beletsky A.V."/>
            <person name="Ivanova A."/>
            <person name="Kulichevskaya I.S."/>
            <person name="Suzina N.E."/>
            <person name="Philippov D.A."/>
            <person name="Rakitin A.L."/>
            <person name="Mardanov A.V."/>
            <person name="Ravin N.V."/>
        </authorList>
    </citation>
    <scope>NUCLEOTIDE SEQUENCE [LARGE SCALE GENOMIC DNA]</scope>
    <source>
        <strain evidence="2 3">M1803</strain>
    </source>
</reference>
<dbReference type="Gene3D" id="2.170.270.10">
    <property type="entry name" value="SET domain"/>
    <property type="match status" value="1"/>
</dbReference>
<gene>
    <name evidence="2" type="ORF">IPV69_08850</name>
</gene>
<organism evidence="2 3">
    <name type="scientific">Humisphaera borealis</name>
    <dbReference type="NCBI Taxonomy" id="2807512"/>
    <lineage>
        <taxon>Bacteria</taxon>
        <taxon>Pseudomonadati</taxon>
        <taxon>Planctomycetota</taxon>
        <taxon>Phycisphaerae</taxon>
        <taxon>Tepidisphaerales</taxon>
        <taxon>Tepidisphaeraceae</taxon>
        <taxon>Humisphaera</taxon>
    </lineage>
</organism>
<dbReference type="PANTHER" id="PTHR12197">
    <property type="entry name" value="HISTONE-LYSINE N-METHYLTRANSFERASE SMYD"/>
    <property type="match status" value="1"/>
</dbReference>
<dbReference type="SMART" id="SM00317">
    <property type="entry name" value="SET"/>
    <property type="match status" value="1"/>
</dbReference>
<dbReference type="KEGG" id="hbs:IPV69_08850"/>